<dbReference type="Proteomes" id="UP000800035">
    <property type="component" value="Unassembled WGS sequence"/>
</dbReference>
<dbReference type="OrthoDB" id="4506934at2759"/>
<name>A0A6A5TEQ1_9PLEO</name>
<dbReference type="AlphaFoldDB" id="A0A6A5TEQ1"/>
<reference evidence="3" key="1">
    <citation type="journal article" date="2020" name="Stud. Mycol.">
        <title>101 Dothideomycetes genomes: a test case for predicting lifestyles and emergence of pathogens.</title>
        <authorList>
            <person name="Haridas S."/>
            <person name="Albert R."/>
            <person name="Binder M."/>
            <person name="Bloem J."/>
            <person name="Labutti K."/>
            <person name="Salamov A."/>
            <person name="Andreopoulos B."/>
            <person name="Baker S."/>
            <person name="Barry K."/>
            <person name="Bills G."/>
            <person name="Bluhm B."/>
            <person name="Cannon C."/>
            <person name="Castanera R."/>
            <person name="Culley D."/>
            <person name="Daum C."/>
            <person name="Ezra D."/>
            <person name="Gonzalez J."/>
            <person name="Henrissat B."/>
            <person name="Kuo A."/>
            <person name="Liang C."/>
            <person name="Lipzen A."/>
            <person name="Lutzoni F."/>
            <person name="Magnuson J."/>
            <person name="Mondo S."/>
            <person name="Nolan M."/>
            <person name="Ohm R."/>
            <person name="Pangilinan J."/>
            <person name="Park H.-J."/>
            <person name="Ramirez L."/>
            <person name="Alfaro M."/>
            <person name="Sun H."/>
            <person name="Tritt A."/>
            <person name="Yoshinaga Y."/>
            <person name="Zwiers L.-H."/>
            <person name="Turgeon B."/>
            <person name="Goodwin S."/>
            <person name="Spatafora J."/>
            <person name="Crous P."/>
            <person name="Grigoriev I."/>
        </authorList>
    </citation>
    <scope>NUCLEOTIDE SEQUENCE</scope>
    <source>
        <strain evidence="3">CBS 675.92</strain>
    </source>
</reference>
<keyword evidence="2" id="KW-0472">Membrane</keyword>
<organism evidence="3 4">
    <name type="scientific">Byssothecium circinans</name>
    <dbReference type="NCBI Taxonomy" id="147558"/>
    <lineage>
        <taxon>Eukaryota</taxon>
        <taxon>Fungi</taxon>
        <taxon>Dikarya</taxon>
        <taxon>Ascomycota</taxon>
        <taxon>Pezizomycotina</taxon>
        <taxon>Dothideomycetes</taxon>
        <taxon>Pleosporomycetidae</taxon>
        <taxon>Pleosporales</taxon>
        <taxon>Massarineae</taxon>
        <taxon>Massarinaceae</taxon>
        <taxon>Byssothecium</taxon>
    </lineage>
</organism>
<sequence length="141" mass="15224">MGLPTTSPPQDAAPAYEDIIHIHPINRFGPSSSASGYASVPQEDIESEALAHNHGSASSHPTPAAEQSESLVQTNAGTFRPKPHVHCEACDEQSERRERRATEKHCCAMAAWVFIVLFACAMIFGIVAVNNAAKLKRHGHD</sequence>
<dbReference type="EMBL" id="ML977018">
    <property type="protein sequence ID" value="KAF1951295.1"/>
    <property type="molecule type" value="Genomic_DNA"/>
</dbReference>
<gene>
    <name evidence="3" type="ORF">CC80DRAFT_597452</name>
</gene>
<protein>
    <submittedName>
        <fullName evidence="3">Uncharacterized protein</fullName>
    </submittedName>
</protein>
<evidence type="ECO:0000313" key="4">
    <source>
        <dbReference type="Proteomes" id="UP000800035"/>
    </source>
</evidence>
<evidence type="ECO:0000313" key="3">
    <source>
        <dbReference type="EMBL" id="KAF1951295.1"/>
    </source>
</evidence>
<feature type="region of interest" description="Disordered" evidence="1">
    <location>
        <begin position="31"/>
        <end position="70"/>
    </location>
</feature>
<evidence type="ECO:0000256" key="2">
    <source>
        <dbReference type="SAM" id="Phobius"/>
    </source>
</evidence>
<keyword evidence="2" id="KW-1133">Transmembrane helix</keyword>
<keyword evidence="4" id="KW-1185">Reference proteome</keyword>
<evidence type="ECO:0000256" key="1">
    <source>
        <dbReference type="SAM" id="MobiDB-lite"/>
    </source>
</evidence>
<feature type="compositionally biased region" description="Polar residues" evidence="1">
    <location>
        <begin position="55"/>
        <end position="70"/>
    </location>
</feature>
<keyword evidence="2" id="KW-0812">Transmembrane</keyword>
<accession>A0A6A5TEQ1</accession>
<feature type="transmembrane region" description="Helical" evidence="2">
    <location>
        <begin position="109"/>
        <end position="129"/>
    </location>
</feature>
<proteinExistence type="predicted"/>